<proteinExistence type="predicted"/>
<sequence length="88" mass="9935">VVSDMPLLSYVAAFAAPLLCGFIWVRYCSIVRFMGGFFVIFRFGSLPLSNSYVDLVNMLVPRYSELFKFVEICRCHGFGFCLQRAGSS</sequence>
<feature type="non-terminal residue" evidence="2">
    <location>
        <position position="1"/>
    </location>
</feature>
<evidence type="ECO:0000256" key="1">
    <source>
        <dbReference type="SAM" id="Phobius"/>
    </source>
</evidence>
<reference evidence="2 3" key="1">
    <citation type="journal article" date="2018" name="Front. Plant Sci.">
        <title>Red Clover (Trifolium pratense) and Zigzag Clover (T. medium) - A Picture of Genomic Similarities and Differences.</title>
        <authorList>
            <person name="Dluhosova J."/>
            <person name="Istvanek J."/>
            <person name="Nedelnik J."/>
            <person name="Repkova J."/>
        </authorList>
    </citation>
    <scope>NUCLEOTIDE SEQUENCE [LARGE SCALE GENOMIC DNA]</scope>
    <source>
        <strain evidence="3">cv. 10/8</strain>
        <tissue evidence="2">Leaf</tissue>
    </source>
</reference>
<organism evidence="2 3">
    <name type="scientific">Trifolium medium</name>
    <dbReference type="NCBI Taxonomy" id="97028"/>
    <lineage>
        <taxon>Eukaryota</taxon>
        <taxon>Viridiplantae</taxon>
        <taxon>Streptophyta</taxon>
        <taxon>Embryophyta</taxon>
        <taxon>Tracheophyta</taxon>
        <taxon>Spermatophyta</taxon>
        <taxon>Magnoliopsida</taxon>
        <taxon>eudicotyledons</taxon>
        <taxon>Gunneridae</taxon>
        <taxon>Pentapetalae</taxon>
        <taxon>rosids</taxon>
        <taxon>fabids</taxon>
        <taxon>Fabales</taxon>
        <taxon>Fabaceae</taxon>
        <taxon>Papilionoideae</taxon>
        <taxon>50 kb inversion clade</taxon>
        <taxon>NPAAA clade</taxon>
        <taxon>Hologalegina</taxon>
        <taxon>IRL clade</taxon>
        <taxon>Trifolieae</taxon>
        <taxon>Trifolium</taxon>
    </lineage>
</organism>
<evidence type="ECO:0000313" key="3">
    <source>
        <dbReference type="Proteomes" id="UP000265520"/>
    </source>
</evidence>
<accession>A0A392N1Y6</accession>
<keyword evidence="3" id="KW-1185">Reference proteome</keyword>
<keyword evidence="1" id="KW-1133">Transmembrane helix</keyword>
<name>A0A392N1Y6_9FABA</name>
<comment type="caution">
    <text evidence="2">The sequence shown here is derived from an EMBL/GenBank/DDBJ whole genome shotgun (WGS) entry which is preliminary data.</text>
</comment>
<keyword evidence="1" id="KW-0472">Membrane</keyword>
<evidence type="ECO:0000313" key="2">
    <source>
        <dbReference type="EMBL" id="MCH93209.1"/>
    </source>
</evidence>
<feature type="transmembrane region" description="Helical" evidence="1">
    <location>
        <begin position="7"/>
        <end position="27"/>
    </location>
</feature>
<dbReference type="Proteomes" id="UP000265520">
    <property type="component" value="Unassembled WGS sequence"/>
</dbReference>
<dbReference type="EMBL" id="LXQA010024408">
    <property type="protein sequence ID" value="MCH93209.1"/>
    <property type="molecule type" value="Genomic_DNA"/>
</dbReference>
<keyword evidence="1" id="KW-0812">Transmembrane</keyword>
<protein>
    <submittedName>
        <fullName evidence="2">Uncharacterized protein</fullName>
    </submittedName>
</protein>
<dbReference type="AlphaFoldDB" id="A0A392N1Y6"/>